<proteinExistence type="predicted"/>
<dbReference type="Proteomes" id="UP000054845">
    <property type="component" value="Unassembled WGS sequence"/>
</dbReference>
<evidence type="ECO:0000313" key="1">
    <source>
        <dbReference type="EMBL" id="CEH18553.1"/>
    </source>
</evidence>
<dbReference type="EMBL" id="CCYA01000275">
    <property type="protein sequence ID" value="CEH18553.1"/>
    <property type="molecule type" value="Genomic_DNA"/>
</dbReference>
<evidence type="ECO:0000313" key="2">
    <source>
        <dbReference type="Proteomes" id="UP000054845"/>
    </source>
</evidence>
<sequence length="54" mass="5427">MDSLEVALVASAVTVKVIVDLGLSTPGIALEATGNSGSACGGELHVYQRAVLRS</sequence>
<keyword evidence="2" id="KW-1185">Reference proteome</keyword>
<organism evidence="1 2">
    <name type="scientific">Ceraceosorus bombacis</name>
    <dbReference type="NCBI Taxonomy" id="401625"/>
    <lineage>
        <taxon>Eukaryota</taxon>
        <taxon>Fungi</taxon>
        <taxon>Dikarya</taxon>
        <taxon>Basidiomycota</taxon>
        <taxon>Ustilaginomycotina</taxon>
        <taxon>Exobasidiomycetes</taxon>
        <taxon>Ceraceosorales</taxon>
        <taxon>Ceraceosoraceae</taxon>
        <taxon>Ceraceosorus</taxon>
    </lineage>
</organism>
<dbReference type="AlphaFoldDB" id="A0A0P1BNU0"/>
<protein>
    <submittedName>
        <fullName evidence="1">Uncharacterized protein</fullName>
    </submittedName>
</protein>
<accession>A0A0P1BNU0</accession>
<reference evidence="1 2" key="1">
    <citation type="submission" date="2014-09" db="EMBL/GenBank/DDBJ databases">
        <authorList>
            <person name="Magalhaes I.L.F."/>
            <person name="Oliveira U."/>
            <person name="Santos F.R."/>
            <person name="Vidigal T.H.D.A."/>
            <person name="Brescovit A.D."/>
            <person name="Santos A.J."/>
        </authorList>
    </citation>
    <scope>NUCLEOTIDE SEQUENCE [LARGE SCALE GENOMIC DNA]</scope>
</reference>
<name>A0A0P1BNU0_9BASI</name>